<dbReference type="Proteomes" id="UP000184212">
    <property type="component" value="Unassembled WGS sequence"/>
</dbReference>
<evidence type="ECO:0000256" key="1">
    <source>
        <dbReference type="SAM" id="SignalP"/>
    </source>
</evidence>
<keyword evidence="1" id="KW-0732">Signal</keyword>
<dbReference type="RefSeq" id="WP_257791759.1">
    <property type="nucleotide sequence ID" value="NZ_FQWQ01000003.1"/>
</dbReference>
<evidence type="ECO:0000313" key="2">
    <source>
        <dbReference type="EMBL" id="SHH66868.1"/>
    </source>
</evidence>
<evidence type="ECO:0008006" key="4">
    <source>
        <dbReference type="Google" id="ProtNLM"/>
    </source>
</evidence>
<gene>
    <name evidence="2" type="ORF">SAMN04488109_4938</name>
</gene>
<dbReference type="STRING" id="947013.SAMN04488109_4938"/>
<proteinExistence type="predicted"/>
<keyword evidence="3" id="KW-1185">Reference proteome</keyword>
<feature type="signal peptide" evidence="1">
    <location>
        <begin position="1"/>
        <end position="18"/>
    </location>
</feature>
<name>A0A1M5UVI6_9BACT</name>
<protein>
    <recommendedName>
        <fullName evidence="4">Lipoprotein</fullName>
    </recommendedName>
</protein>
<reference evidence="2 3" key="1">
    <citation type="submission" date="2016-11" db="EMBL/GenBank/DDBJ databases">
        <authorList>
            <person name="Jaros S."/>
            <person name="Januszkiewicz K."/>
            <person name="Wedrychowicz H."/>
        </authorList>
    </citation>
    <scope>NUCLEOTIDE SEQUENCE [LARGE SCALE GENOMIC DNA]</scope>
    <source>
        <strain evidence="2 3">DSM 24574</strain>
    </source>
</reference>
<organism evidence="2 3">
    <name type="scientific">Chryseolinea serpens</name>
    <dbReference type="NCBI Taxonomy" id="947013"/>
    <lineage>
        <taxon>Bacteria</taxon>
        <taxon>Pseudomonadati</taxon>
        <taxon>Bacteroidota</taxon>
        <taxon>Cytophagia</taxon>
        <taxon>Cytophagales</taxon>
        <taxon>Fulvivirgaceae</taxon>
        <taxon>Chryseolinea</taxon>
    </lineage>
</organism>
<feature type="chain" id="PRO_5013268630" description="Lipoprotein" evidence="1">
    <location>
        <begin position="19"/>
        <end position="40"/>
    </location>
</feature>
<sequence length="40" mass="4419">MKKIVAFVVLAAFISACSQYTCPTYAKKEVPAKKNAEQKI</sequence>
<evidence type="ECO:0000313" key="3">
    <source>
        <dbReference type="Proteomes" id="UP000184212"/>
    </source>
</evidence>
<dbReference type="AlphaFoldDB" id="A0A1M5UVI6"/>
<dbReference type="EMBL" id="FQWQ01000003">
    <property type="protein sequence ID" value="SHH66868.1"/>
    <property type="molecule type" value="Genomic_DNA"/>
</dbReference>
<dbReference type="PROSITE" id="PS51257">
    <property type="entry name" value="PROKAR_LIPOPROTEIN"/>
    <property type="match status" value="1"/>
</dbReference>
<accession>A0A1M5UVI6</accession>